<evidence type="ECO:0000313" key="8">
    <source>
        <dbReference type="EMBL" id="OGN06181.1"/>
    </source>
</evidence>
<evidence type="ECO:0000256" key="3">
    <source>
        <dbReference type="ARBA" id="ARBA00022692"/>
    </source>
</evidence>
<gene>
    <name evidence="8" type="ORF">A2669_02625</name>
</gene>
<dbReference type="Pfam" id="PF08478">
    <property type="entry name" value="POTRA_1"/>
    <property type="match status" value="1"/>
</dbReference>
<evidence type="ECO:0000256" key="4">
    <source>
        <dbReference type="ARBA" id="ARBA00022989"/>
    </source>
</evidence>
<keyword evidence="5" id="KW-0131">Cell cycle</keyword>
<evidence type="ECO:0000256" key="5">
    <source>
        <dbReference type="ARBA" id="ARBA00023306"/>
    </source>
</evidence>
<evidence type="ECO:0000259" key="7">
    <source>
        <dbReference type="Pfam" id="PF08478"/>
    </source>
</evidence>
<keyword evidence="1" id="KW-1003">Cell membrane</keyword>
<keyword evidence="4 6" id="KW-1133">Transmembrane helix</keyword>
<keyword evidence="3 6" id="KW-0812">Transmembrane</keyword>
<evidence type="ECO:0000256" key="2">
    <source>
        <dbReference type="ARBA" id="ARBA00022618"/>
    </source>
</evidence>
<evidence type="ECO:0000256" key="6">
    <source>
        <dbReference type="SAM" id="Phobius"/>
    </source>
</evidence>
<keyword evidence="2" id="KW-0132">Cell division</keyword>
<organism evidence="8 9">
    <name type="scientific">Candidatus Yanofskybacteria bacterium RIFCSPHIGHO2_01_FULL_48_25b</name>
    <dbReference type="NCBI Taxonomy" id="1802672"/>
    <lineage>
        <taxon>Bacteria</taxon>
        <taxon>Candidatus Yanofskyibacteriota</taxon>
    </lineage>
</organism>
<dbReference type="InterPro" id="IPR013685">
    <property type="entry name" value="POTRA_FtsQ_type"/>
</dbReference>
<keyword evidence="6" id="KW-0472">Membrane</keyword>
<comment type="caution">
    <text evidence="8">The sequence shown here is derived from an EMBL/GenBank/DDBJ whole genome shotgun (WGS) entry which is preliminary data.</text>
</comment>
<name>A0A1F8EZ86_9BACT</name>
<protein>
    <recommendedName>
        <fullName evidence="7">POTRA domain-containing protein</fullName>
    </recommendedName>
</protein>
<reference evidence="8 9" key="1">
    <citation type="journal article" date="2016" name="Nat. Commun.">
        <title>Thousands of microbial genomes shed light on interconnected biogeochemical processes in an aquifer system.</title>
        <authorList>
            <person name="Anantharaman K."/>
            <person name="Brown C.T."/>
            <person name="Hug L.A."/>
            <person name="Sharon I."/>
            <person name="Castelle C.J."/>
            <person name="Probst A.J."/>
            <person name="Thomas B.C."/>
            <person name="Singh A."/>
            <person name="Wilkins M.J."/>
            <person name="Karaoz U."/>
            <person name="Brodie E.L."/>
            <person name="Williams K.H."/>
            <person name="Hubbard S.S."/>
            <person name="Banfield J.F."/>
        </authorList>
    </citation>
    <scope>NUCLEOTIDE SEQUENCE [LARGE SCALE GENOMIC DNA]</scope>
</reference>
<evidence type="ECO:0000256" key="1">
    <source>
        <dbReference type="ARBA" id="ARBA00022475"/>
    </source>
</evidence>
<sequence length="271" mass="30862">MRAANIRNLKYKDKLAAQRLRRLKLKIFFIAAAAAALLFCVVYLLFFTPWLKINAIALEDLSSEHQYELSEVIEGHINRKIAGIPIGGNIFFFDPDEISSEMMDRFTFLKGVSIEKDYPHGIKIRAQEREAEGIWCVQEKCRYFDSEGVAWGEVPPSSGFLLLNIHDQRNAGKTPAVDKRYLKAIQTVIPALSNLDFKTKDAVIPAGNSMEFNIVVSDLKSGATYPLQFSLDSDIPGQIKVLQIFKNQKIDKSDFLPRYVDLRFDGRVYYK</sequence>
<evidence type="ECO:0000313" key="9">
    <source>
        <dbReference type="Proteomes" id="UP000177605"/>
    </source>
</evidence>
<feature type="domain" description="POTRA" evidence="7">
    <location>
        <begin position="79"/>
        <end position="129"/>
    </location>
</feature>
<dbReference type="AlphaFoldDB" id="A0A1F8EZ86"/>
<accession>A0A1F8EZ86</accession>
<feature type="transmembrane region" description="Helical" evidence="6">
    <location>
        <begin position="27"/>
        <end position="51"/>
    </location>
</feature>
<proteinExistence type="predicted"/>
<dbReference type="Proteomes" id="UP000177605">
    <property type="component" value="Unassembled WGS sequence"/>
</dbReference>
<dbReference type="EMBL" id="MGJM01000015">
    <property type="protein sequence ID" value="OGN06181.1"/>
    <property type="molecule type" value="Genomic_DNA"/>
</dbReference>